<evidence type="ECO:0000313" key="2">
    <source>
        <dbReference type="Proteomes" id="UP001151760"/>
    </source>
</evidence>
<reference evidence="1" key="2">
    <citation type="submission" date="2022-01" db="EMBL/GenBank/DDBJ databases">
        <authorList>
            <person name="Yamashiro T."/>
            <person name="Shiraishi A."/>
            <person name="Satake H."/>
            <person name="Nakayama K."/>
        </authorList>
    </citation>
    <scope>NUCLEOTIDE SEQUENCE</scope>
</reference>
<dbReference type="EMBL" id="BQNB010010736">
    <property type="protein sequence ID" value="GJS81268.1"/>
    <property type="molecule type" value="Genomic_DNA"/>
</dbReference>
<protein>
    <submittedName>
        <fullName evidence="1">Uncharacterized protein</fullName>
    </submittedName>
</protein>
<name>A0ABQ4YTR5_9ASTR</name>
<dbReference type="Proteomes" id="UP001151760">
    <property type="component" value="Unassembled WGS sequence"/>
</dbReference>
<comment type="caution">
    <text evidence="1">The sequence shown here is derived from an EMBL/GenBank/DDBJ whole genome shotgun (WGS) entry which is preliminary data.</text>
</comment>
<gene>
    <name evidence="1" type="ORF">Tco_0747809</name>
</gene>
<keyword evidence="2" id="KW-1185">Reference proteome</keyword>
<accession>A0ABQ4YTR5</accession>
<evidence type="ECO:0000313" key="1">
    <source>
        <dbReference type="EMBL" id="GJS81268.1"/>
    </source>
</evidence>
<reference evidence="1" key="1">
    <citation type="journal article" date="2022" name="Int. J. Mol. Sci.">
        <title>Draft Genome of Tanacetum Coccineum: Genomic Comparison of Closely Related Tanacetum-Family Plants.</title>
        <authorList>
            <person name="Yamashiro T."/>
            <person name="Shiraishi A."/>
            <person name="Nakayama K."/>
            <person name="Satake H."/>
        </authorList>
    </citation>
    <scope>NUCLEOTIDE SEQUENCE</scope>
</reference>
<sequence>MNCGFNIYDEFLQVRELRPKTSLHESSNDDDEEKLNGGCDTPSSLAIVVEDIDITDVPHSCFPPFDLYISQDYGMTNLDALPSPLCTSYSIRSTELPLLSFDQAIQKLHVAVSMTADDDEFQIICEN</sequence>
<proteinExistence type="predicted"/>
<organism evidence="1 2">
    <name type="scientific">Tanacetum coccineum</name>
    <dbReference type="NCBI Taxonomy" id="301880"/>
    <lineage>
        <taxon>Eukaryota</taxon>
        <taxon>Viridiplantae</taxon>
        <taxon>Streptophyta</taxon>
        <taxon>Embryophyta</taxon>
        <taxon>Tracheophyta</taxon>
        <taxon>Spermatophyta</taxon>
        <taxon>Magnoliopsida</taxon>
        <taxon>eudicotyledons</taxon>
        <taxon>Gunneridae</taxon>
        <taxon>Pentapetalae</taxon>
        <taxon>asterids</taxon>
        <taxon>campanulids</taxon>
        <taxon>Asterales</taxon>
        <taxon>Asteraceae</taxon>
        <taxon>Asteroideae</taxon>
        <taxon>Anthemideae</taxon>
        <taxon>Anthemidinae</taxon>
        <taxon>Tanacetum</taxon>
    </lineage>
</organism>